<dbReference type="AlphaFoldDB" id="A0A212J6X8"/>
<gene>
    <name evidence="1" type="ORF">KM92DES2_10627</name>
</gene>
<proteinExistence type="predicted"/>
<organism evidence="1">
    <name type="scientific">uncultured Desulfovibrio sp</name>
    <dbReference type="NCBI Taxonomy" id="167968"/>
    <lineage>
        <taxon>Bacteria</taxon>
        <taxon>Pseudomonadati</taxon>
        <taxon>Thermodesulfobacteriota</taxon>
        <taxon>Desulfovibrionia</taxon>
        <taxon>Desulfovibrionales</taxon>
        <taxon>Desulfovibrionaceae</taxon>
        <taxon>Desulfovibrio</taxon>
        <taxon>environmental samples</taxon>
    </lineage>
</organism>
<protein>
    <submittedName>
        <fullName evidence="1">Uncharacterized protein</fullName>
    </submittedName>
</protein>
<name>A0A212J6X8_9BACT</name>
<sequence>MGYYSDVGLCLTKNCMGQLKAALAEAEKNNPDNFAAIKMLIGGEPSKIDESTRAVVFLWKGEKWYDEFAEVAFVEAFMNSLPSEDFLFIRIGEDYDDIESRGSFCGKPFGMYVERKIAFT</sequence>
<reference evidence="1" key="1">
    <citation type="submission" date="2016-04" db="EMBL/GenBank/DDBJ databases">
        <authorList>
            <person name="Evans L.H."/>
            <person name="Alamgir A."/>
            <person name="Owens N."/>
            <person name="Weber N.D."/>
            <person name="Virtaneva K."/>
            <person name="Barbian K."/>
            <person name="Babar A."/>
            <person name="Rosenke K."/>
        </authorList>
    </citation>
    <scope>NUCLEOTIDE SEQUENCE</scope>
    <source>
        <strain evidence="1">92-2</strain>
    </source>
</reference>
<dbReference type="EMBL" id="FLUP01000001">
    <property type="protein sequence ID" value="SBV95176.1"/>
    <property type="molecule type" value="Genomic_DNA"/>
</dbReference>
<dbReference type="RefSeq" id="WP_296935080.1">
    <property type="nucleotide sequence ID" value="NZ_LT598928.1"/>
</dbReference>
<accession>A0A212J6X8</accession>
<evidence type="ECO:0000313" key="1">
    <source>
        <dbReference type="EMBL" id="SBV95176.1"/>
    </source>
</evidence>